<keyword evidence="11" id="KW-1185">Reference proteome</keyword>
<dbReference type="PANTHER" id="PTHR30509:SF8">
    <property type="entry name" value="INNER MEMBRANE PROTEIN YCCS"/>
    <property type="match status" value="1"/>
</dbReference>
<keyword evidence="3 7" id="KW-0812">Transmembrane</keyword>
<name>A0A4R3KSX2_9SPHI</name>
<comment type="similarity">
    <text evidence="6">Belongs to the YccS/YhfK family.</text>
</comment>
<dbReference type="RefSeq" id="WP_132128460.1">
    <property type="nucleotide sequence ID" value="NZ_SMAD01000003.1"/>
</dbReference>
<comment type="caution">
    <text evidence="10">The sequence shown here is derived from an EMBL/GenBank/DDBJ whole genome shotgun (WGS) entry which is preliminary data.</text>
</comment>
<dbReference type="GO" id="GO:0005886">
    <property type="term" value="C:plasma membrane"/>
    <property type="evidence" value="ECO:0007669"/>
    <property type="project" value="UniProtKB-SubCell"/>
</dbReference>
<feature type="domain" description="Integral membrane bound transporter" evidence="9">
    <location>
        <begin position="411"/>
        <end position="532"/>
    </location>
</feature>
<feature type="transmembrane region" description="Helical" evidence="7">
    <location>
        <begin position="423"/>
        <end position="440"/>
    </location>
</feature>
<dbReference type="Proteomes" id="UP000295807">
    <property type="component" value="Unassembled WGS sequence"/>
</dbReference>
<feature type="transmembrane region" description="Helical" evidence="7">
    <location>
        <begin position="38"/>
        <end position="55"/>
    </location>
</feature>
<dbReference type="InterPro" id="IPR049453">
    <property type="entry name" value="Memb_transporter_dom"/>
</dbReference>
<evidence type="ECO:0000313" key="10">
    <source>
        <dbReference type="EMBL" id="TCS88234.1"/>
    </source>
</evidence>
<reference evidence="10 11" key="1">
    <citation type="submission" date="2019-03" db="EMBL/GenBank/DDBJ databases">
        <title>Genomic Encyclopedia of Type Strains, Phase IV (KMG-IV): sequencing the most valuable type-strain genomes for metagenomic binning, comparative biology and taxonomic classification.</title>
        <authorList>
            <person name="Goeker M."/>
        </authorList>
    </citation>
    <scope>NUCLEOTIDE SEQUENCE [LARGE SCALE GENOMIC DNA]</scope>
    <source>
        <strain evidence="10 11">DSM 21100</strain>
    </source>
</reference>
<feature type="transmembrane region" description="Helical" evidence="7">
    <location>
        <begin position="140"/>
        <end position="159"/>
    </location>
</feature>
<evidence type="ECO:0000256" key="6">
    <source>
        <dbReference type="ARBA" id="ARBA00043993"/>
    </source>
</evidence>
<accession>A0A4R3KSX2</accession>
<feature type="transmembrane region" description="Helical" evidence="7">
    <location>
        <begin position="452"/>
        <end position="482"/>
    </location>
</feature>
<organism evidence="10 11">
    <name type="scientific">Anseongella ginsenosidimutans</name>
    <dbReference type="NCBI Taxonomy" id="496056"/>
    <lineage>
        <taxon>Bacteria</taxon>
        <taxon>Pseudomonadati</taxon>
        <taxon>Bacteroidota</taxon>
        <taxon>Sphingobacteriia</taxon>
        <taxon>Sphingobacteriales</taxon>
        <taxon>Sphingobacteriaceae</taxon>
        <taxon>Anseongella</taxon>
    </lineage>
</organism>
<feature type="transmembrane region" description="Helical" evidence="7">
    <location>
        <begin position="488"/>
        <end position="508"/>
    </location>
</feature>
<keyword evidence="4 7" id="KW-1133">Transmembrane helix</keyword>
<dbReference type="OrthoDB" id="8670769at2"/>
<gene>
    <name evidence="10" type="ORF">EDD80_10396</name>
</gene>
<feature type="domain" description="Integral membrane protein YccS N-terminal" evidence="8">
    <location>
        <begin position="68"/>
        <end position="344"/>
    </location>
</feature>
<evidence type="ECO:0000256" key="3">
    <source>
        <dbReference type="ARBA" id="ARBA00022692"/>
    </source>
</evidence>
<feature type="transmembrane region" description="Helical" evidence="7">
    <location>
        <begin position="116"/>
        <end position="134"/>
    </location>
</feature>
<evidence type="ECO:0000259" key="9">
    <source>
        <dbReference type="Pfam" id="PF13515"/>
    </source>
</evidence>
<feature type="transmembrane region" description="Helical" evidence="7">
    <location>
        <begin position="520"/>
        <end position="538"/>
    </location>
</feature>
<sequence>MHIFRRLILFLSSRHISYGLRMTLGVTVPAAVLAGYDMFLPGITASLGALCVGIADVPGTLSRKRNGMLIGGLLVFLVSFLTGICTSSTFLLFGLIILLCFVFSMFSIYGGRASNIGTACLLAMVFSVEGVRDFSQSLEYAGFMLAGGIWYFLLSVVLWQIRPYFSARQGLADCLLETAEYMRIKAAFYQNNPDFDKNFRKLVDIQIQINEKQEEVRELLLKRRSAIQGSNSVSRSLVMIFIESVDLLEQVMASHIDYRLLHARFEKTGILLQYRELIIHMANELEDIAAAVLSASRSYPRLNLGKEIEAVRHEVDDLKEEMLNSDTIDEFIALKNILRNAAAISGKIRMLHHYTHPDRKEARSPLGKDVELTRFTSHQRYDFGIFRSNLTFDSSSFRHSLRVTLAAVSGYLVSLMMAQDHSYWILMTVIIIMKPAFGSTKKRIYERLLGTVLGGLAGVGILVFVSQTSILLIILLLFIFLAFTFINYNYRLAVVFITPYVLILFQLLDPGNFEVVRERVIDTIIGGGIAFIASYVLWPSWEYLQLKTYLLDILEANREYFKQVARAYAGEPLIRTEYKLARKQVHVSTANIASALQRMLSEPKSKHKNASEIYSFVVLNHTLSSHIATLVVLLNRKPEQFEQKGFAVVIEKILGLLEQAGTNLKEEETESIAIELPEEFRLLDQKLHLLAEERMNEVRAGEQASKTQEELSLLQSLFDTFKNILTISAEISKHSQKIRV</sequence>
<dbReference type="Pfam" id="PF12805">
    <property type="entry name" value="FUSC-like"/>
    <property type="match status" value="1"/>
</dbReference>
<evidence type="ECO:0000256" key="7">
    <source>
        <dbReference type="SAM" id="Phobius"/>
    </source>
</evidence>
<protein>
    <submittedName>
        <fullName evidence="10">Putative membrane protein (TIGR01666 family)</fullName>
    </submittedName>
</protein>
<keyword evidence="5 7" id="KW-0472">Membrane</keyword>
<comment type="subcellular location">
    <subcellularLocation>
        <location evidence="1">Cell membrane</location>
        <topology evidence="1">Multi-pass membrane protein</topology>
    </subcellularLocation>
</comment>
<evidence type="ECO:0000256" key="2">
    <source>
        <dbReference type="ARBA" id="ARBA00022475"/>
    </source>
</evidence>
<evidence type="ECO:0000313" key="11">
    <source>
        <dbReference type="Proteomes" id="UP000295807"/>
    </source>
</evidence>
<dbReference type="EMBL" id="SMAD01000003">
    <property type="protein sequence ID" value="TCS88234.1"/>
    <property type="molecule type" value="Genomic_DNA"/>
</dbReference>
<dbReference type="PANTHER" id="PTHR30509">
    <property type="entry name" value="P-HYDROXYBENZOIC ACID EFFLUX PUMP SUBUNIT-RELATED"/>
    <property type="match status" value="1"/>
</dbReference>
<feature type="transmembrane region" description="Helical" evidence="7">
    <location>
        <begin position="67"/>
        <end position="84"/>
    </location>
</feature>
<evidence type="ECO:0000256" key="4">
    <source>
        <dbReference type="ARBA" id="ARBA00022989"/>
    </source>
</evidence>
<evidence type="ECO:0000259" key="8">
    <source>
        <dbReference type="Pfam" id="PF12805"/>
    </source>
</evidence>
<feature type="transmembrane region" description="Helical" evidence="7">
    <location>
        <begin position="90"/>
        <end position="109"/>
    </location>
</feature>
<dbReference type="AlphaFoldDB" id="A0A4R3KSX2"/>
<dbReference type="InterPro" id="IPR032692">
    <property type="entry name" value="YccS_N"/>
</dbReference>
<proteinExistence type="inferred from homology"/>
<evidence type="ECO:0000256" key="1">
    <source>
        <dbReference type="ARBA" id="ARBA00004651"/>
    </source>
</evidence>
<evidence type="ECO:0000256" key="5">
    <source>
        <dbReference type="ARBA" id="ARBA00023136"/>
    </source>
</evidence>
<keyword evidence="2" id="KW-1003">Cell membrane</keyword>
<dbReference type="Pfam" id="PF13515">
    <property type="entry name" value="FUSC_2"/>
    <property type="match status" value="1"/>
</dbReference>